<keyword evidence="3" id="KW-0256">Endoplasmic reticulum</keyword>
<dbReference type="EMBL" id="CAJOBJ010108672">
    <property type="protein sequence ID" value="CAF4620909.1"/>
    <property type="molecule type" value="Genomic_DNA"/>
</dbReference>
<comment type="subcellular location">
    <subcellularLocation>
        <location evidence="1">Endoplasmic reticulum</location>
    </subcellularLocation>
</comment>
<dbReference type="InterPro" id="IPR012341">
    <property type="entry name" value="6hp_glycosidase-like_sf"/>
</dbReference>
<dbReference type="GO" id="GO:0044322">
    <property type="term" value="C:endoplasmic reticulum quality control compartment"/>
    <property type="evidence" value="ECO:0007669"/>
    <property type="project" value="GOC"/>
</dbReference>
<dbReference type="GO" id="GO:0005975">
    <property type="term" value="P:carbohydrate metabolic process"/>
    <property type="evidence" value="ECO:0007669"/>
    <property type="project" value="InterPro"/>
</dbReference>
<dbReference type="InterPro" id="IPR036026">
    <property type="entry name" value="Seven-hairpin_glycosidases"/>
</dbReference>
<dbReference type="GO" id="GO:1904380">
    <property type="term" value="P:endoplasmic reticulum mannose trimming"/>
    <property type="evidence" value="ECO:0007669"/>
    <property type="project" value="InterPro"/>
</dbReference>
<dbReference type="GO" id="GO:0004571">
    <property type="term" value="F:mannosyl-oligosaccharide 1,2-alpha-mannosidase activity"/>
    <property type="evidence" value="ECO:0007669"/>
    <property type="project" value="InterPro"/>
</dbReference>
<evidence type="ECO:0000313" key="5">
    <source>
        <dbReference type="EMBL" id="CAF4620909.1"/>
    </source>
</evidence>
<dbReference type="SUPFAM" id="SSF48225">
    <property type="entry name" value="Seven-hairpin glycosidases"/>
    <property type="match status" value="1"/>
</dbReference>
<evidence type="ECO:0000256" key="3">
    <source>
        <dbReference type="ARBA" id="ARBA00022824"/>
    </source>
</evidence>
<comment type="similarity">
    <text evidence="2">Belongs to the glycosyl hydrolase 47 family.</text>
</comment>
<feature type="non-terminal residue" evidence="6">
    <location>
        <position position="51"/>
    </location>
</feature>
<protein>
    <submittedName>
        <fullName evidence="6">Uncharacterized protein</fullName>
    </submittedName>
</protein>
<dbReference type="EMBL" id="CAJOBJ010177183">
    <property type="protein sequence ID" value="CAF4904875.1"/>
    <property type="molecule type" value="Genomic_DNA"/>
</dbReference>
<dbReference type="InterPro" id="IPR044674">
    <property type="entry name" value="EDEM1/2/3"/>
</dbReference>
<dbReference type="GO" id="GO:0005509">
    <property type="term" value="F:calcium ion binding"/>
    <property type="evidence" value="ECO:0007669"/>
    <property type="project" value="InterPro"/>
</dbReference>
<reference evidence="6" key="1">
    <citation type="submission" date="2021-02" db="EMBL/GenBank/DDBJ databases">
        <authorList>
            <person name="Nowell W R."/>
        </authorList>
    </citation>
    <scope>NUCLEOTIDE SEQUENCE</scope>
</reference>
<evidence type="ECO:0000256" key="2">
    <source>
        <dbReference type="ARBA" id="ARBA00007658"/>
    </source>
</evidence>
<evidence type="ECO:0000313" key="7">
    <source>
        <dbReference type="Proteomes" id="UP000681720"/>
    </source>
</evidence>
<proteinExistence type="inferred from homology"/>
<organism evidence="6 7">
    <name type="scientific">Rotaria magnacalcarata</name>
    <dbReference type="NCBI Taxonomy" id="392030"/>
    <lineage>
        <taxon>Eukaryota</taxon>
        <taxon>Metazoa</taxon>
        <taxon>Spiralia</taxon>
        <taxon>Gnathifera</taxon>
        <taxon>Rotifera</taxon>
        <taxon>Eurotatoria</taxon>
        <taxon>Bdelloidea</taxon>
        <taxon>Philodinida</taxon>
        <taxon>Philodinidae</taxon>
        <taxon>Rotaria</taxon>
    </lineage>
</organism>
<dbReference type="Proteomes" id="UP000681720">
    <property type="component" value="Unassembled WGS sequence"/>
</dbReference>
<dbReference type="PANTHER" id="PTHR45679:SF6">
    <property type="entry name" value="ER DEGRADATION-ENHANCING ALPHA-MANNOSIDASE-LIKE PROTEIN 2"/>
    <property type="match status" value="1"/>
</dbReference>
<dbReference type="Pfam" id="PF01532">
    <property type="entry name" value="Glyco_hydro_47"/>
    <property type="match status" value="1"/>
</dbReference>
<feature type="non-terminal residue" evidence="6">
    <location>
        <position position="1"/>
    </location>
</feature>
<dbReference type="InterPro" id="IPR001382">
    <property type="entry name" value="Glyco_hydro_47"/>
</dbReference>
<evidence type="ECO:0000256" key="4">
    <source>
        <dbReference type="ARBA" id="ARBA00023180"/>
    </source>
</evidence>
<name>A0A8S3CNA9_9BILA</name>
<sequence length="51" mass="5499">IGETNITCTAGGGTFLIEFGTISRLTGDPKYERAALKALRALWSKRSSINL</sequence>
<dbReference type="GO" id="GO:0016020">
    <property type="term" value="C:membrane"/>
    <property type="evidence" value="ECO:0007669"/>
    <property type="project" value="InterPro"/>
</dbReference>
<comment type="caution">
    <text evidence="6">The sequence shown here is derived from an EMBL/GenBank/DDBJ whole genome shotgun (WGS) entry which is preliminary data.</text>
</comment>
<evidence type="ECO:0000313" key="6">
    <source>
        <dbReference type="EMBL" id="CAF4904875.1"/>
    </source>
</evidence>
<gene>
    <name evidence="5" type="ORF">GIL414_LOCUS39771</name>
    <name evidence="6" type="ORF">GIL414_LOCUS52025</name>
</gene>
<keyword evidence="4" id="KW-0325">Glycoprotein</keyword>
<evidence type="ECO:0000256" key="1">
    <source>
        <dbReference type="ARBA" id="ARBA00004240"/>
    </source>
</evidence>
<accession>A0A8S3CNA9</accession>
<dbReference type="AlphaFoldDB" id="A0A8S3CNA9"/>
<dbReference type="PANTHER" id="PTHR45679">
    <property type="entry name" value="ER DEGRADATION-ENHANCING ALPHA-MANNOSIDASE-LIKE PROTEIN 2"/>
    <property type="match status" value="1"/>
</dbReference>
<dbReference type="Gene3D" id="1.50.10.10">
    <property type="match status" value="1"/>
</dbReference>